<gene>
    <name evidence="9" type="ORF">K450DRAFT_260802</name>
</gene>
<keyword evidence="4 7" id="KW-1133">Transmembrane helix</keyword>
<evidence type="ECO:0000256" key="2">
    <source>
        <dbReference type="ARBA" id="ARBA00022448"/>
    </source>
</evidence>
<name>A0AAD5H878_UMBRA</name>
<dbReference type="PROSITE" id="PS50850">
    <property type="entry name" value="MFS"/>
    <property type="match status" value="1"/>
</dbReference>
<comment type="caution">
    <text evidence="9">The sequence shown here is derived from an EMBL/GenBank/DDBJ whole genome shotgun (WGS) entry which is preliminary data.</text>
</comment>
<feature type="transmembrane region" description="Helical" evidence="7">
    <location>
        <begin position="20"/>
        <end position="48"/>
    </location>
</feature>
<dbReference type="SUPFAM" id="SSF103473">
    <property type="entry name" value="MFS general substrate transporter"/>
    <property type="match status" value="1"/>
</dbReference>
<dbReference type="GO" id="GO:0016020">
    <property type="term" value="C:membrane"/>
    <property type="evidence" value="ECO:0007669"/>
    <property type="project" value="UniProtKB-SubCell"/>
</dbReference>
<evidence type="ECO:0000256" key="3">
    <source>
        <dbReference type="ARBA" id="ARBA00022692"/>
    </source>
</evidence>
<keyword evidence="3 7" id="KW-0812">Transmembrane</keyword>
<feature type="transmembrane region" description="Helical" evidence="7">
    <location>
        <begin position="194"/>
        <end position="213"/>
    </location>
</feature>
<accession>A0AAD5H878</accession>
<evidence type="ECO:0000256" key="4">
    <source>
        <dbReference type="ARBA" id="ARBA00022989"/>
    </source>
</evidence>
<evidence type="ECO:0000256" key="6">
    <source>
        <dbReference type="SAM" id="MobiDB-lite"/>
    </source>
</evidence>
<protein>
    <recommendedName>
        <fullName evidence="8">Major facilitator superfamily (MFS) profile domain-containing protein</fullName>
    </recommendedName>
</protein>
<keyword evidence="2" id="KW-0813">Transport</keyword>
<evidence type="ECO:0000313" key="9">
    <source>
        <dbReference type="EMBL" id="KAI8575640.1"/>
    </source>
</evidence>
<feature type="region of interest" description="Disordered" evidence="6">
    <location>
        <begin position="462"/>
        <end position="484"/>
    </location>
</feature>
<dbReference type="Gene3D" id="1.20.1250.20">
    <property type="entry name" value="MFS general substrate transporter like domains"/>
    <property type="match status" value="2"/>
</dbReference>
<feature type="transmembrane region" description="Helical" evidence="7">
    <location>
        <begin position="399"/>
        <end position="424"/>
    </location>
</feature>
<dbReference type="GeneID" id="75917555"/>
<reference evidence="9" key="1">
    <citation type="submission" date="2021-06" db="EMBL/GenBank/DDBJ databases">
        <authorList>
            <consortium name="DOE Joint Genome Institute"/>
            <person name="Mondo S.J."/>
            <person name="Amses K.R."/>
            <person name="Simmons D.R."/>
            <person name="Longcore J.E."/>
            <person name="Seto K."/>
            <person name="Alves G.H."/>
            <person name="Bonds A.E."/>
            <person name="Quandt C.A."/>
            <person name="Davis W.J."/>
            <person name="Chang Y."/>
            <person name="Letcher P.M."/>
            <person name="Powell M.J."/>
            <person name="Kuo A."/>
            <person name="Labutti K."/>
            <person name="Pangilinan J."/>
            <person name="Andreopoulos W."/>
            <person name="Tritt A."/>
            <person name="Riley R."/>
            <person name="Hundley H."/>
            <person name="Johnson J."/>
            <person name="Lipzen A."/>
            <person name="Barry K."/>
            <person name="Berbee M.L."/>
            <person name="Buchler N.E."/>
            <person name="Grigoriev I.V."/>
            <person name="Spatafora J.W."/>
            <person name="Stajich J.E."/>
            <person name="James T.Y."/>
        </authorList>
    </citation>
    <scope>NUCLEOTIDE SEQUENCE</scope>
    <source>
        <strain evidence="9">AG</strain>
    </source>
</reference>
<dbReference type="EMBL" id="MU620974">
    <property type="protein sequence ID" value="KAI8575640.1"/>
    <property type="molecule type" value="Genomic_DNA"/>
</dbReference>
<organism evidence="9 10">
    <name type="scientific">Umbelopsis ramanniana AG</name>
    <dbReference type="NCBI Taxonomy" id="1314678"/>
    <lineage>
        <taxon>Eukaryota</taxon>
        <taxon>Fungi</taxon>
        <taxon>Fungi incertae sedis</taxon>
        <taxon>Mucoromycota</taxon>
        <taxon>Mucoromycotina</taxon>
        <taxon>Umbelopsidomycetes</taxon>
        <taxon>Umbelopsidales</taxon>
        <taxon>Umbelopsidaceae</taxon>
        <taxon>Umbelopsis</taxon>
    </lineage>
</organism>
<dbReference type="InterPro" id="IPR020846">
    <property type="entry name" value="MFS_dom"/>
</dbReference>
<reference evidence="9" key="2">
    <citation type="journal article" date="2022" name="Proc. Natl. Acad. Sci. U.S.A.">
        <title>Diploid-dominant life cycles characterize the early evolution of Fungi.</title>
        <authorList>
            <person name="Amses K.R."/>
            <person name="Simmons D.R."/>
            <person name="Longcore J.E."/>
            <person name="Mondo S.J."/>
            <person name="Seto K."/>
            <person name="Jeronimo G.H."/>
            <person name="Bonds A.E."/>
            <person name="Quandt C.A."/>
            <person name="Davis W.J."/>
            <person name="Chang Y."/>
            <person name="Federici B.A."/>
            <person name="Kuo A."/>
            <person name="LaButti K."/>
            <person name="Pangilinan J."/>
            <person name="Andreopoulos W."/>
            <person name="Tritt A."/>
            <person name="Riley R."/>
            <person name="Hundley H."/>
            <person name="Johnson J."/>
            <person name="Lipzen A."/>
            <person name="Barry K."/>
            <person name="Lang B.F."/>
            <person name="Cuomo C.A."/>
            <person name="Buchler N.E."/>
            <person name="Grigoriev I.V."/>
            <person name="Spatafora J.W."/>
            <person name="Stajich J.E."/>
            <person name="James T.Y."/>
        </authorList>
    </citation>
    <scope>NUCLEOTIDE SEQUENCE</scope>
    <source>
        <strain evidence="9">AG</strain>
    </source>
</reference>
<proteinExistence type="predicted"/>
<evidence type="ECO:0000313" key="10">
    <source>
        <dbReference type="Proteomes" id="UP001206595"/>
    </source>
</evidence>
<evidence type="ECO:0000256" key="5">
    <source>
        <dbReference type="ARBA" id="ARBA00023136"/>
    </source>
</evidence>
<dbReference type="InterPro" id="IPR036259">
    <property type="entry name" value="MFS_trans_sf"/>
</dbReference>
<comment type="subcellular location">
    <subcellularLocation>
        <location evidence="1">Membrane</location>
        <topology evidence="1">Multi-pass membrane protein</topology>
    </subcellularLocation>
</comment>
<feature type="transmembrane region" description="Helical" evidence="7">
    <location>
        <begin position="430"/>
        <end position="451"/>
    </location>
</feature>
<feature type="domain" description="Major facilitator superfamily (MFS) profile" evidence="8">
    <location>
        <begin position="22"/>
        <end position="455"/>
    </location>
</feature>
<dbReference type="Proteomes" id="UP001206595">
    <property type="component" value="Unassembled WGS sequence"/>
</dbReference>
<evidence type="ECO:0000256" key="7">
    <source>
        <dbReference type="SAM" id="Phobius"/>
    </source>
</evidence>
<keyword evidence="5 7" id="KW-0472">Membrane</keyword>
<dbReference type="InterPro" id="IPR050930">
    <property type="entry name" value="MFS_Vesicular_Transporter"/>
</dbReference>
<dbReference type="RefSeq" id="XP_051440644.1">
    <property type="nucleotide sequence ID" value="XM_051592212.1"/>
</dbReference>
<feature type="transmembrane region" description="Helical" evidence="7">
    <location>
        <begin position="78"/>
        <end position="97"/>
    </location>
</feature>
<feature type="compositionally biased region" description="Basic and acidic residues" evidence="6">
    <location>
        <begin position="475"/>
        <end position="484"/>
    </location>
</feature>
<dbReference type="PANTHER" id="PTHR23506:SF23">
    <property type="entry name" value="GH10249P"/>
    <property type="match status" value="1"/>
</dbReference>
<dbReference type="PANTHER" id="PTHR23506">
    <property type="entry name" value="GH10249P"/>
    <property type="match status" value="1"/>
</dbReference>
<dbReference type="AlphaFoldDB" id="A0AAD5H878"/>
<sequence length="484" mass="52292">MFSTGERKKPVLLWIRGSKVFVLATVGIGLFVDMVVYGIIVPIIPFIILSIDMGNSPEDVDPNATPGENAQVSQQTGVLLALFAAGILVGSPLFGYLGDKMQRRQGAMLLGILGLIGSTLLFMFSRHYYELLIARFLQGFSDSCVWILCLCLVADTFPKGELGLQMGKVMVCYSIGMTSGPPIGALYHQLGFKAPFIFCIILAAIDFIMRLLIVERRRNPKEWFEDMDRAAEANKKQALPTPDEKSVVDSAHVPANTIVEDDPAVIEEAPTAVSVSPEAAIDNKPTLTLRLSDEWKYNTSQIGVVFLAQVLPGFVSGPLAGHLSDKYGAKIVMLPSLTITAAMCMILGIPSQSTTIAPLIVILVLEGFFGSAVLSPILSEIAAVVALENKEDGESDGFAKSYAVFNIAFAGGMLVGPLMGGYIYSSIGFFWLNIILGFIMVVCIPIVWFWVGVKGKLIQRPSTEPTLDESSSPVPEEKPTVLTS</sequence>
<dbReference type="GO" id="GO:0022857">
    <property type="term" value="F:transmembrane transporter activity"/>
    <property type="evidence" value="ECO:0007669"/>
    <property type="project" value="InterPro"/>
</dbReference>
<keyword evidence="10" id="KW-1185">Reference proteome</keyword>
<dbReference type="Pfam" id="PF07690">
    <property type="entry name" value="MFS_1"/>
    <property type="match status" value="2"/>
</dbReference>
<dbReference type="CDD" id="cd17325">
    <property type="entry name" value="MFS_MdtG_SLC18_like"/>
    <property type="match status" value="1"/>
</dbReference>
<feature type="transmembrane region" description="Helical" evidence="7">
    <location>
        <begin position="109"/>
        <end position="129"/>
    </location>
</feature>
<feature type="transmembrane region" description="Helical" evidence="7">
    <location>
        <begin position="356"/>
        <end position="387"/>
    </location>
</feature>
<feature type="compositionally biased region" description="Polar residues" evidence="6">
    <location>
        <begin position="462"/>
        <end position="473"/>
    </location>
</feature>
<evidence type="ECO:0000259" key="8">
    <source>
        <dbReference type="PROSITE" id="PS50850"/>
    </source>
</evidence>
<evidence type="ECO:0000256" key="1">
    <source>
        <dbReference type="ARBA" id="ARBA00004141"/>
    </source>
</evidence>
<feature type="transmembrane region" description="Helical" evidence="7">
    <location>
        <begin position="331"/>
        <end position="350"/>
    </location>
</feature>
<dbReference type="InterPro" id="IPR011701">
    <property type="entry name" value="MFS"/>
</dbReference>